<keyword evidence="1" id="KW-0472">Membrane</keyword>
<keyword evidence="2" id="KW-0496">Mitochondrion</keyword>
<evidence type="ECO:0000313" key="2">
    <source>
        <dbReference type="EMBL" id="ALO71163.1"/>
    </source>
</evidence>
<accession>A0A0S2M919</accession>
<evidence type="ECO:0000256" key="1">
    <source>
        <dbReference type="SAM" id="Phobius"/>
    </source>
</evidence>
<gene>
    <name evidence="2" type="primary">atp8</name>
</gene>
<reference evidence="2" key="1">
    <citation type="submission" date="2015-09" db="EMBL/GenBank/DDBJ databases">
        <title>Staphyliniformia phylogenetics from de novo mitogenomic assemblies.</title>
        <authorList>
            <person name="Favreau E.A."/>
            <person name="Linard B."/>
            <person name="Vogler A.P."/>
        </authorList>
    </citation>
    <scope>NUCLEOTIDE SEQUENCE</scope>
</reference>
<keyword evidence="1" id="KW-0812">Transmembrane</keyword>
<name>A0A0S2M919_9CUCU</name>
<feature type="transmembrane region" description="Helical" evidence="1">
    <location>
        <begin position="6"/>
        <end position="29"/>
    </location>
</feature>
<geneLocation type="mitochondrion" evidence="2"/>
<dbReference type="AlphaFoldDB" id="A0A0S2M919"/>
<organism evidence="2">
    <name type="scientific">Subcoccinella vigintiquattuorpunctata</name>
    <name type="common">24-pointed ladybird beetle</name>
    <dbReference type="NCBI Taxonomy" id="295815"/>
    <lineage>
        <taxon>Eukaryota</taxon>
        <taxon>Metazoa</taxon>
        <taxon>Ecdysozoa</taxon>
        <taxon>Arthropoda</taxon>
        <taxon>Hexapoda</taxon>
        <taxon>Insecta</taxon>
        <taxon>Pterygota</taxon>
        <taxon>Neoptera</taxon>
        <taxon>Endopterygota</taxon>
        <taxon>Coleoptera</taxon>
        <taxon>Polyphaga</taxon>
        <taxon>Cucujiformia</taxon>
        <taxon>Coccinelloidea</taxon>
        <taxon>Coccinellidae</taxon>
        <taxon>Epilachninae</taxon>
        <taxon>Epilachnini</taxon>
        <taxon>Subcoccinella</taxon>
    </lineage>
</organism>
<dbReference type="EMBL" id="KT780695">
    <property type="protein sequence ID" value="ALO71163.1"/>
    <property type="molecule type" value="Genomic_DNA"/>
</dbReference>
<protein>
    <submittedName>
        <fullName evidence="2">ATP synthase F0 subunit 8</fullName>
    </submittedName>
</protein>
<keyword evidence="1" id="KW-1133">Transmembrane helix</keyword>
<proteinExistence type="predicted"/>
<sequence>MPQMMPLNWICLFFYFVMIFYLFNIFIYFSSIQKQISSKSTYSIKLNWKW</sequence>